<dbReference type="Pfam" id="PF19290">
    <property type="entry name" value="PmbA_TldD_2nd"/>
    <property type="match status" value="1"/>
</dbReference>
<feature type="domain" description="Metalloprotease TldD/E central" evidence="3">
    <location>
        <begin position="121"/>
        <end position="223"/>
    </location>
</feature>
<dbReference type="InterPro" id="IPR036059">
    <property type="entry name" value="TldD/PmbA_sf"/>
</dbReference>
<dbReference type="GO" id="GO:0005829">
    <property type="term" value="C:cytosol"/>
    <property type="evidence" value="ECO:0007669"/>
    <property type="project" value="TreeGrafter"/>
</dbReference>
<evidence type="ECO:0000256" key="1">
    <source>
        <dbReference type="ARBA" id="ARBA00005836"/>
    </source>
</evidence>
<accession>A0A9X3F0B9</accession>
<evidence type="ECO:0000259" key="2">
    <source>
        <dbReference type="Pfam" id="PF01523"/>
    </source>
</evidence>
<comment type="similarity">
    <text evidence="1">Belongs to the peptidase U62 family.</text>
</comment>
<comment type="caution">
    <text evidence="4">The sequence shown here is derived from an EMBL/GenBank/DDBJ whole genome shotgun (WGS) entry which is preliminary data.</text>
</comment>
<gene>
    <name evidence="4" type="ORF">OV079_44390</name>
</gene>
<dbReference type="GO" id="GO:0006508">
    <property type="term" value="P:proteolysis"/>
    <property type="evidence" value="ECO:0007669"/>
    <property type="project" value="InterPro"/>
</dbReference>
<dbReference type="Gene3D" id="3.30.2290.10">
    <property type="entry name" value="PmbA/TldD superfamily"/>
    <property type="match status" value="1"/>
</dbReference>
<sequence>MSDLIQSARTAIDLAKKAGAQDAWAAVSRDRSVSLVYRDGKVEKVEESTSRGLGISLYVDGRYSSHSTTDLRPDRLAGFIKEAVALTRVLQPDPFRVIPDPALFKARPTVDLERVDPSVAKLTREQREAWCAEMDAKAHSDSRVISAESNLFSGESQGAAASSNGFDGTWDGSYVGYSCTATVREGEDKRPEGSAHAVGRFLAGLPEPAAVAALALKRTIDRLGSTKARRCARRWWSTPRPRCR</sequence>
<dbReference type="PANTHER" id="PTHR43421">
    <property type="entry name" value="METALLOPROTEASE PMBA"/>
    <property type="match status" value="1"/>
</dbReference>
<organism evidence="4 5">
    <name type="scientific">Nannocystis pusilla</name>
    <dbReference type="NCBI Taxonomy" id="889268"/>
    <lineage>
        <taxon>Bacteria</taxon>
        <taxon>Pseudomonadati</taxon>
        <taxon>Myxococcota</taxon>
        <taxon>Polyangia</taxon>
        <taxon>Nannocystales</taxon>
        <taxon>Nannocystaceae</taxon>
        <taxon>Nannocystis</taxon>
    </lineage>
</organism>
<dbReference type="InterPro" id="IPR002510">
    <property type="entry name" value="Metalloprtase-TldD/E_N"/>
</dbReference>
<evidence type="ECO:0000259" key="3">
    <source>
        <dbReference type="Pfam" id="PF19290"/>
    </source>
</evidence>
<keyword evidence="5" id="KW-1185">Reference proteome</keyword>
<dbReference type="Proteomes" id="UP001150924">
    <property type="component" value="Unassembled WGS sequence"/>
</dbReference>
<proteinExistence type="inferred from homology"/>
<evidence type="ECO:0000313" key="4">
    <source>
        <dbReference type="EMBL" id="MCY1012459.1"/>
    </source>
</evidence>
<dbReference type="InterPro" id="IPR047657">
    <property type="entry name" value="PmbA"/>
</dbReference>
<dbReference type="PANTHER" id="PTHR43421:SF1">
    <property type="entry name" value="METALLOPROTEASE PMBA"/>
    <property type="match status" value="1"/>
</dbReference>
<feature type="domain" description="Metalloprotease TldD/E N-terminal" evidence="2">
    <location>
        <begin position="27"/>
        <end position="86"/>
    </location>
</feature>
<dbReference type="Pfam" id="PF01523">
    <property type="entry name" value="PmbA_TldD_1st"/>
    <property type="match status" value="1"/>
</dbReference>
<name>A0A9X3F0B9_9BACT</name>
<dbReference type="EMBL" id="JAPNKE010000002">
    <property type="protein sequence ID" value="MCY1012459.1"/>
    <property type="molecule type" value="Genomic_DNA"/>
</dbReference>
<dbReference type="InterPro" id="IPR045570">
    <property type="entry name" value="Metalloprtase-TldD/E_cen_dom"/>
</dbReference>
<dbReference type="RefSeq" id="WP_267775890.1">
    <property type="nucleotide sequence ID" value="NZ_JAPNKE010000002.1"/>
</dbReference>
<dbReference type="AlphaFoldDB" id="A0A9X3F0B9"/>
<protein>
    <submittedName>
        <fullName evidence="4">Uncharacterized protein</fullName>
    </submittedName>
</protein>
<dbReference type="GO" id="GO:0008237">
    <property type="term" value="F:metallopeptidase activity"/>
    <property type="evidence" value="ECO:0007669"/>
    <property type="project" value="InterPro"/>
</dbReference>
<evidence type="ECO:0000313" key="5">
    <source>
        <dbReference type="Proteomes" id="UP001150924"/>
    </source>
</evidence>
<reference evidence="4" key="1">
    <citation type="submission" date="2022-11" db="EMBL/GenBank/DDBJ databases">
        <title>Minimal conservation of predation-associated metabolite biosynthetic gene clusters underscores biosynthetic potential of Myxococcota including descriptions for ten novel species: Archangium lansinium sp. nov., Myxococcus landrumus sp. nov., Nannocystis bai.</title>
        <authorList>
            <person name="Ahearne A."/>
            <person name="Stevens C."/>
            <person name="Phillips K."/>
        </authorList>
    </citation>
    <scope>NUCLEOTIDE SEQUENCE</scope>
    <source>
        <strain evidence="4">Na p29</strain>
    </source>
</reference>
<dbReference type="SUPFAM" id="SSF111283">
    <property type="entry name" value="Putative modulator of DNA gyrase, PmbA/TldD"/>
    <property type="match status" value="1"/>
</dbReference>
<dbReference type="InterPro" id="IPR035068">
    <property type="entry name" value="TldD/PmbA_N"/>
</dbReference>